<feature type="transmembrane region" description="Helical" evidence="1">
    <location>
        <begin position="49"/>
        <end position="70"/>
    </location>
</feature>
<comment type="caution">
    <text evidence="2">The sequence shown here is derived from an EMBL/GenBank/DDBJ whole genome shotgun (WGS) entry which is preliminary data.</text>
</comment>
<feature type="non-terminal residue" evidence="2">
    <location>
        <position position="215"/>
    </location>
</feature>
<protein>
    <submittedName>
        <fullName evidence="2">Uncharacterized protein</fullName>
    </submittedName>
</protein>
<accession>A0A2T2XGY9</accession>
<dbReference type="EMBL" id="PXYW01000017">
    <property type="protein sequence ID" value="PSR33747.1"/>
    <property type="molecule type" value="Genomic_DNA"/>
</dbReference>
<reference evidence="2 3" key="1">
    <citation type="journal article" date="2014" name="BMC Genomics">
        <title>Comparison of environmental and isolate Sulfobacillus genomes reveals diverse carbon, sulfur, nitrogen, and hydrogen metabolisms.</title>
        <authorList>
            <person name="Justice N.B."/>
            <person name="Norman A."/>
            <person name="Brown C.T."/>
            <person name="Singh A."/>
            <person name="Thomas B.C."/>
            <person name="Banfield J.F."/>
        </authorList>
    </citation>
    <scope>NUCLEOTIDE SEQUENCE [LARGE SCALE GENOMIC DNA]</scope>
    <source>
        <strain evidence="2">AMDSBA4</strain>
    </source>
</reference>
<evidence type="ECO:0000256" key="1">
    <source>
        <dbReference type="SAM" id="Phobius"/>
    </source>
</evidence>
<keyword evidence="1" id="KW-0472">Membrane</keyword>
<dbReference type="AlphaFoldDB" id="A0A2T2XGY9"/>
<keyword evidence="1" id="KW-1133">Transmembrane helix</keyword>
<keyword evidence="1" id="KW-0812">Transmembrane</keyword>
<name>A0A2T2XGY9_9FIRM</name>
<organism evidence="2 3">
    <name type="scientific">Sulfobacillus benefaciens</name>
    <dbReference type="NCBI Taxonomy" id="453960"/>
    <lineage>
        <taxon>Bacteria</taxon>
        <taxon>Bacillati</taxon>
        <taxon>Bacillota</taxon>
        <taxon>Clostridia</taxon>
        <taxon>Eubacteriales</taxon>
        <taxon>Clostridiales Family XVII. Incertae Sedis</taxon>
        <taxon>Sulfobacillus</taxon>
    </lineage>
</organism>
<dbReference type="Proteomes" id="UP000242972">
    <property type="component" value="Unassembled WGS sequence"/>
</dbReference>
<evidence type="ECO:0000313" key="3">
    <source>
        <dbReference type="Proteomes" id="UP000242972"/>
    </source>
</evidence>
<proteinExistence type="predicted"/>
<evidence type="ECO:0000313" key="2">
    <source>
        <dbReference type="EMBL" id="PSR33747.1"/>
    </source>
</evidence>
<gene>
    <name evidence="2" type="ORF">C7B46_09105</name>
</gene>
<sequence>MSDDQELRKSYQELPMPEDFALTFDRKRWNDITLSRKNSSLKSNPKTKIPWFVGAAVAMTALLLIAPHWMKRSSAAKPSHIKTSRIAWHHETFWTIDMISQTQGWAFATAGPGVFRTVSGFDRWKRVGFLPPLGSGLVFTHAFNVRQAVVIMVQQPKAIVMTAVTSNGGSKWHTSRLKVDHVQGILDASSVSWLNARTGDMIIEANLATKTHRRT</sequence>